<organism evidence="5 6">
    <name type="scientific">Vibrio europaeus</name>
    <dbReference type="NCBI Taxonomy" id="300876"/>
    <lineage>
        <taxon>Bacteria</taxon>
        <taxon>Pseudomonadati</taxon>
        <taxon>Pseudomonadota</taxon>
        <taxon>Gammaproteobacteria</taxon>
        <taxon>Vibrionales</taxon>
        <taxon>Vibrionaceae</taxon>
        <taxon>Vibrio</taxon>
        <taxon>Vibrio oreintalis group</taxon>
    </lineage>
</organism>
<evidence type="ECO:0000313" key="7">
    <source>
        <dbReference type="Proteomes" id="UP001150001"/>
    </source>
</evidence>
<protein>
    <submittedName>
        <fullName evidence="5">Flagellar motor protein MotB</fullName>
    </submittedName>
    <submittedName>
        <fullName evidence="4">Porin family protein</fullName>
    </submittedName>
</protein>
<dbReference type="SUPFAM" id="SSF56925">
    <property type="entry name" value="OMPA-like"/>
    <property type="match status" value="1"/>
</dbReference>
<evidence type="ECO:0000313" key="5">
    <source>
        <dbReference type="EMBL" id="OAM97159.1"/>
    </source>
</evidence>
<dbReference type="AlphaFoldDB" id="A0A178J6C5"/>
<feature type="chain" id="PRO_5044550440" evidence="2">
    <location>
        <begin position="22"/>
        <end position="211"/>
    </location>
</feature>
<proteinExistence type="predicted"/>
<keyword evidence="5" id="KW-0966">Cell projection</keyword>
<evidence type="ECO:0000313" key="6">
    <source>
        <dbReference type="Proteomes" id="UP000094761"/>
    </source>
</evidence>
<dbReference type="RefSeq" id="WP_069668368.1">
    <property type="nucleotide sequence ID" value="NZ_JAPFIQ010000017.1"/>
</dbReference>
<evidence type="ECO:0000256" key="1">
    <source>
        <dbReference type="ARBA" id="ARBA00022729"/>
    </source>
</evidence>
<comment type="caution">
    <text evidence="5">The sequence shown here is derived from an EMBL/GenBank/DDBJ whole genome shotgun (WGS) entry which is preliminary data.</text>
</comment>
<dbReference type="Gene3D" id="2.40.160.20">
    <property type="match status" value="1"/>
</dbReference>
<sequence length="211" mass="22495">MKKVLSVAAVALALSATAVQAHEGLYVGGNFQMANVNLKPEGEIANNLFGGKYTSAIVNIVAGYDFNQYLAVEGRVGLPSSTETYSAGDAYGSATLEGKPTTSYALFAKGTLPITEMFSVYALAGFGSSPYKLEATVRETGEPVRNGDVKFDKVSLQYAAGVEVNFTPQIAMTAEYGMFGYGEQDVVLTSDMKSKVKYDTTGFNIGVKYKF</sequence>
<keyword evidence="5" id="KW-0282">Flagellum</keyword>
<dbReference type="OrthoDB" id="7620169at2"/>
<evidence type="ECO:0000313" key="4">
    <source>
        <dbReference type="EMBL" id="MDC5740191.1"/>
    </source>
</evidence>
<dbReference type="Proteomes" id="UP000094761">
    <property type="component" value="Unassembled WGS sequence"/>
</dbReference>
<name>A0A178J6C5_9VIBR</name>
<keyword evidence="1 2" id="KW-0732">Signal</keyword>
<feature type="signal peptide" evidence="2">
    <location>
        <begin position="1"/>
        <end position="21"/>
    </location>
</feature>
<keyword evidence="7" id="KW-1185">Reference proteome</keyword>
<dbReference type="InterPro" id="IPR027385">
    <property type="entry name" value="Beta-barrel_OMP"/>
</dbReference>
<dbReference type="EMBL" id="LUAX01000007">
    <property type="protein sequence ID" value="OAM97159.1"/>
    <property type="molecule type" value="Genomic_DNA"/>
</dbReference>
<accession>A0A178J6C5</accession>
<feature type="domain" description="Outer membrane protein beta-barrel" evidence="3">
    <location>
        <begin position="7"/>
        <end position="211"/>
    </location>
</feature>
<dbReference type="InterPro" id="IPR011250">
    <property type="entry name" value="OMP/PagP_B-barrel"/>
</dbReference>
<dbReference type="Pfam" id="PF13505">
    <property type="entry name" value="OMP_b-brl"/>
    <property type="match status" value="1"/>
</dbReference>
<reference evidence="5 6" key="1">
    <citation type="submission" date="2016-03" db="EMBL/GenBank/DDBJ databases">
        <title>Draft genome sequence of the Vibrio tubiashii subs. europaeus.</title>
        <authorList>
            <person name="Spinard E."/>
            <person name="Dubert J."/>
            <person name="Nelson D.R."/>
            <person name="Barja J.L."/>
        </authorList>
    </citation>
    <scope>NUCLEOTIDE SEQUENCE [LARGE SCALE GENOMIC DNA]</scope>
    <source>
        <strain evidence="6">PP-638</strain>
        <strain evidence="5">PP2-638</strain>
    </source>
</reference>
<dbReference type="Proteomes" id="UP001150001">
    <property type="component" value="Unassembled WGS sequence"/>
</dbReference>
<reference evidence="4" key="2">
    <citation type="submission" date="2022-11" db="EMBL/GenBank/DDBJ databases">
        <title>Role of the vibriolysin VemA secreted by the emergent pathogen Vibrio europaeus in the colonization of Manila clam mucus.</title>
        <authorList>
            <person name="Martinez C."/>
            <person name="Rodriguez S."/>
            <person name="Vences A."/>
            <person name="Barja J.L."/>
            <person name="Toranzo A.E."/>
            <person name="Dubert J."/>
        </authorList>
    </citation>
    <scope>NUCLEOTIDE SEQUENCE</scope>
    <source>
        <strain evidence="4">3454</strain>
    </source>
</reference>
<gene>
    <name evidence="5" type="ORF">AZ468_16525</name>
    <name evidence="4" type="ORF">OPW20_08925</name>
</gene>
<dbReference type="GeneID" id="78077322"/>
<evidence type="ECO:0000259" key="3">
    <source>
        <dbReference type="Pfam" id="PF13505"/>
    </source>
</evidence>
<keyword evidence="5" id="KW-0969">Cilium</keyword>
<dbReference type="EMBL" id="JAPFIT010000012">
    <property type="protein sequence ID" value="MDC5740191.1"/>
    <property type="molecule type" value="Genomic_DNA"/>
</dbReference>
<evidence type="ECO:0000256" key="2">
    <source>
        <dbReference type="SAM" id="SignalP"/>
    </source>
</evidence>